<dbReference type="Pfam" id="PF13374">
    <property type="entry name" value="TPR_10"/>
    <property type="match status" value="1"/>
</dbReference>
<geneLocation type="plasmid" evidence="4">
    <name>Plasmid1 dna</name>
</geneLocation>
<feature type="repeat" description="TPR" evidence="1">
    <location>
        <begin position="229"/>
        <end position="262"/>
    </location>
</feature>
<dbReference type="Pfam" id="PF12770">
    <property type="entry name" value="CHAT"/>
    <property type="match status" value="1"/>
</dbReference>
<feature type="repeat" description="TPR" evidence="1">
    <location>
        <begin position="467"/>
        <end position="500"/>
    </location>
</feature>
<dbReference type="EMBL" id="AP018249">
    <property type="protein sequence ID" value="BAZ02898.1"/>
    <property type="molecule type" value="Genomic_DNA"/>
</dbReference>
<feature type="domain" description="CHAT" evidence="2">
    <location>
        <begin position="708"/>
        <end position="1004"/>
    </location>
</feature>
<name>A0A1Z4NAY9_9CYAN</name>
<dbReference type="Proteomes" id="UP000218785">
    <property type="component" value="Plasmid plasmid1"/>
</dbReference>
<feature type="repeat" description="TPR" evidence="1">
    <location>
        <begin position="269"/>
        <end position="302"/>
    </location>
</feature>
<dbReference type="InterPro" id="IPR019734">
    <property type="entry name" value="TPR_rpt"/>
</dbReference>
<dbReference type="PROSITE" id="PS50005">
    <property type="entry name" value="TPR"/>
    <property type="match status" value="6"/>
</dbReference>
<feature type="repeat" description="TPR" evidence="1">
    <location>
        <begin position="89"/>
        <end position="122"/>
    </location>
</feature>
<dbReference type="Gene3D" id="1.25.40.10">
    <property type="entry name" value="Tetratricopeptide repeat domain"/>
    <property type="match status" value="4"/>
</dbReference>
<evidence type="ECO:0000313" key="4">
    <source>
        <dbReference type="Proteomes" id="UP000218785"/>
    </source>
</evidence>
<dbReference type="Pfam" id="PF13176">
    <property type="entry name" value="TPR_7"/>
    <property type="match status" value="1"/>
</dbReference>
<sequence>MAMRSCKVGLGVLVCLLAVVSTSLGSSLPMVFTESPVLAQTLDARKAEADRLFLQGIEQLKKNQLEAALQSFQQALKIYREIKDRKAEGNALGNLGITYLSMKNYPKAIEYLEEGFILAKETKNRKLQSEVLPSILFIQRLNDRRFAEANLLLDQSVLMSNTSQFKAAIELNQQALKIYREIKEPISEATALNNIGINDVFLGNYERGIGYIEQSLAMARKNSDPLNENRALGNLGIAYRRKGDYPKAIYYFQQQLAIAREIEDSLSELKVLANLGNVYQNQEDYEQAISYHEQSLAIARKMYNRLQEGMAIGNIGHSYSLIGNYGKAIELIQQSIAIAEEVNNPYGKQLNLSILGSIYHSFGEYSKAKEYYLKSLEIAKQIGDREAEAGVLGDIGYVYNSQGDHKTAISYHEQHLAIARAISNPASESQALSDLGGSYFYLGYFIKAIDYYEQSLDIARAMKVSESGGLMNLGNIYDALGDSTKAIDYLQQSVAIERKTNTFVGLGKALHNLGVAFKNQGNLLAAEKALTEAIQVRESIRVNSGNNLNRVLVFDTLANTYRILQEVLVAQNKTDAALEISEAGRARALVDSLAKFDNYNQTQPKQYQLKIEQIKQVAKTQNSTIVQYSTINYKSQVEGQVKTEESELYIWVIKPTGEVTFRKADFKALWQKDKTNLEQLVQISRQSIGVRGAKMENPPPPNPENQKKRLQKLHEILISPIADLLPKKETDKVVFIPQSSLFLVPFPALQDKNGKYLIEKHTILTSPSIQVLDLTKKQYQKLGNQPLQSKNMLIVGNPIMPKVTIKIGDNQQKLPPLPEAEKEAKAIANLFKTQPLIGKQATESTVVQRLPQAQIIHFATHGLFDDIRGLDSSIALTPENPNSLSSPLSKEEQKRDGLLTAEEIFGLELKANLVVLSACDTGRGRITGDGVIGLSRSFISAGVPSVIVSLWSVDDGSTAFLMTEFYQNLQQKMDKATALRKAMLDTKKKYSNPSQWAAFTLIGESQ</sequence>
<organism evidence="3 4">
    <name type="scientific">Tolypothrix tenuis PCC 7101</name>
    <dbReference type="NCBI Taxonomy" id="231146"/>
    <lineage>
        <taxon>Bacteria</taxon>
        <taxon>Bacillati</taxon>
        <taxon>Cyanobacteriota</taxon>
        <taxon>Cyanophyceae</taxon>
        <taxon>Nostocales</taxon>
        <taxon>Tolypothrichaceae</taxon>
        <taxon>Tolypothrix</taxon>
    </lineage>
</organism>
<gene>
    <name evidence="3" type="ORF">NIES37_69110</name>
</gene>
<protein>
    <submittedName>
        <fullName evidence="3">TPR repeat-containing protein</fullName>
    </submittedName>
</protein>
<dbReference type="PANTHER" id="PTHR10098">
    <property type="entry name" value="RAPSYN-RELATED"/>
    <property type="match status" value="1"/>
</dbReference>
<keyword evidence="4" id="KW-1185">Reference proteome</keyword>
<feature type="repeat" description="TPR" evidence="1">
    <location>
        <begin position="429"/>
        <end position="462"/>
    </location>
</feature>
<proteinExistence type="predicted"/>
<accession>A0A1Z4NAY9</accession>
<evidence type="ECO:0000313" key="3">
    <source>
        <dbReference type="EMBL" id="BAZ02898.1"/>
    </source>
</evidence>
<dbReference type="KEGG" id="ttq:NIES37_69110"/>
<reference evidence="3 4" key="1">
    <citation type="submission" date="2017-06" db="EMBL/GenBank/DDBJ databases">
        <title>Genome sequencing of cyanobaciteial culture collection at National Institute for Environmental Studies (NIES).</title>
        <authorList>
            <person name="Hirose Y."/>
            <person name="Shimura Y."/>
            <person name="Fujisawa T."/>
            <person name="Nakamura Y."/>
            <person name="Kawachi M."/>
        </authorList>
    </citation>
    <scope>NUCLEOTIDE SEQUENCE [LARGE SCALE GENOMIC DNA]</scope>
    <source>
        <strain evidence="3 4">NIES-37</strain>
        <plasmid evidence="4">Plasmid1 dna</plasmid>
    </source>
</reference>
<feature type="repeat" description="TPR" evidence="1">
    <location>
        <begin position="349"/>
        <end position="382"/>
    </location>
</feature>
<dbReference type="Pfam" id="PF13424">
    <property type="entry name" value="TPR_12"/>
    <property type="match status" value="4"/>
</dbReference>
<dbReference type="InterPro" id="IPR011990">
    <property type="entry name" value="TPR-like_helical_dom_sf"/>
</dbReference>
<keyword evidence="3" id="KW-0614">Plasmid</keyword>
<dbReference type="SMART" id="SM00028">
    <property type="entry name" value="TPR"/>
    <property type="match status" value="11"/>
</dbReference>
<keyword evidence="1" id="KW-0802">TPR repeat</keyword>
<dbReference type="SUPFAM" id="SSF48452">
    <property type="entry name" value="TPR-like"/>
    <property type="match status" value="3"/>
</dbReference>
<evidence type="ECO:0000256" key="1">
    <source>
        <dbReference type="PROSITE-ProRule" id="PRU00339"/>
    </source>
</evidence>
<dbReference type="InterPro" id="IPR024983">
    <property type="entry name" value="CHAT_dom"/>
</dbReference>
<dbReference type="AlphaFoldDB" id="A0A1Z4NAY9"/>
<evidence type="ECO:0000259" key="2">
    <source>
        <dbReference type="Pfam" id="PF12770"/>
    </source>
</evidence>